<evidence type="ECO:0000256" key="2">
    <source>
        <dbReference type="SAM" id="SignalP"/>
    </source>
</evidence>
<reference evidence="3" key="1">
    <citation type="submission" date="2022-06" db="EMBL/GenBank/DDBJ databases">
        <title>Aquibacillus sp. a new bacterium isolated from soil saline samples.</title>
        <authorList>
            <person name="Galisteo C."/>
            <person name="De La Haba R."/>
            <person name="Sanchez-Porro C."/>
            <person name="Ventosa A."/>
        </authorList>
    </citation>
    <scope>NUCLEOTIDE SEQUENCE</scope>
    <source>
        <strain evidence="3">JCM 12387</strain>
    </source>
</reference>
<feature type="transmembrane region" description="Helical" evidence="1">
    <location>
        <begin position="138"/>
        <end position="158"/>
    </location>
</feature>
<keyword evidence="4" id="KW-1185">Reference proteome</keyword>
<comment type="caution">
    <text evidence="3">The sequence shown here is derived from an EMBL/GenBank/DDBJ whole genome shotgun (WGS) entry which is preliminary data.</text>
</comment>
<dbReference type="EMBL" id="JAMQJZ010000001">
    <property type="protein sequence ID" value="MDC3418909.1"/>
    <property type="molecule type" value="Genomic_DNA"/>
</dbReference>
<feature type="chain" id="PRO_5040988213" description="Cobalamin biosynthesis protein CbiN" evidence="2">
    <location>
        <begin position="29"/>
        <end position="163"/>
    </location>
</feature>
<keyword evidence="1" id="KW-1133">Transmembrane helix</keyword>
<evidence type="ECO:0000313" key="3">
    <source>
        <dbReference type="EMBL" id="MDC3418909.1"/>
    </source>
</evidence>
<dbReference type="AlphaFoldDB" id="A0A9X3WKD8"/>
<sequence>MKKIVFITCFLFIITSVLSFIIPNKAYACSCIDDSVEENYQDSSVVFTGTLVSKDTEGGNKFQVDKVWKGELQDGYVYSGFFGMCGTEFEKGSKYLVYTYNHDGTEETSLCSDNKLISEASADINKLDQLIETDKGSFFPYVLVLILTITIIIVIWRIKWSRS</sequence>
<name>A0A9X3WKD8_9BACI</name>
<dbReference type="SUPFAM" id="SSF50242">
    <property type="entry name" value="TIMP-like"/>
    <property type="match status" value="1"/>
</dbReference>
<protein>
    <recommendedName>
        <fullName evidence="5">Cobalamin biosynthesis protein CbiN</fullName>
    </recommendedName>
</protein>
<dbReference type="Proteomes" id="UP001145072">
    <property type="component" value="Unassembled WGS sequence"/>
</dbReference>
<feature type="signal peptide" evidence="2">
    <location>
        <begin position="1"/>
        <end position="28"/>
    </location>
</feature>
<proteinExistence type="predicted"/>
<evidence type="ECO:0008006" key="5">
    <source>
        <dbReference type="Google" id="ProtNLM"/>
    </source>
</evidence>
<dbReference type="Gene3D" id="2.40.50.120">
    <property type="match status" value="1"/>
</dbReference>
<keyword evidence="1" id="KW-0472">Membrane</keyword>
<evidence type="ECO:0000256" key="1">
    <source>
        <dbReference type="SAM" id="Phobius"/>
    </source>
</evidence>
<keyword evidence="1" id="KW-0812">Transmembrane</keyword>
<organism evidence="3 4">
    <name type="scientific">Aquibacillus koreensis</name>
    <dbReference type="NCBI Taxonomy" id="279446"/>
    <lineage>
        <taxon>Bacteria</taxon>
        <taxon>Bacillati</taxon>
        <taxon>Bacillota</taxon>
        <taxon>Bacilli</taxon>
        <taxon>Bacillales</taxon>
        <taxon>Bacillaceae</taxon>
        <taxon>Aquibacillus</taxon>
    </lineage>
</organism>
<accession>A0A9X3WKD8</accession>
<keyword evidence="2" id="KW-0732">Signal</keyword>
<dbReference type="InterPro" id="IPR008993">
    <property type="entry name" value="TIMP-like_OB-fold"/>
</dbReference>
<gene>
    <name evidence="3" type="ORF">NC661_00730</name>
</gene>
<evidence type="ECO:0000313" key="4">
    <source>
        <dbReference type="Proteomes" id="UP001145072"/>
    </source>
</evidence>
<dbReference type="RefSeq" id="WP_259871227.1">
    <property type="nucleotide sequence ID" value="NZ_JAMQJZ010000001.1"/>
</dbReference>